<dbReference type="AlphaFoldDB" id="A0A1S8T8G6"/>
<evidence type="ECO:0000313" key="7">
    <source>
        <dbReference type="Proteomes" id="UP000190890"/>
    </source>
</evidence>
<dbReference type="Pfam" id="PF19906">
    <property type="entry name" value="CGDB"/>
    <property type="match status" value="1"/>
</dbReference>
<accession>A0A1S8T8G6</accession>
<evidence type="ECO:0000256" key="3">
    <source>
        <dbReference type="ARBA" id="ARBA00046336"/>
    </source>
</evidence>
<dbReference type="OrthoDB" id="1956341at2"/>
<comment type="similarity">
    <text evidence="3">Belongs to the C-glycoside deglycosidase beta subunit family.</text>
</comment>
<keyword evidence="2" id="KW-0119">Carbohydrate metabolism</keyword>
<dbReference type="STRING" id="29367.CLPUN_41480"/>
<evidence type="ECO:0000256" key="1">
    <source>
        <dbReference type="ARBA" id="ARBA00023239"/>
    </source>
</evidence>
<keyword evidence="7" id="KW-1185">Reference proteome</keyword>
<evidence type="ECO:0000256" key="2">
    <source>
        <dbReference type="ARBA" id="ARBA00023277"/>
    </source>
</evidence>
<protein>
    <recommendedName>
        <fullName evidence="4">C-deglycosylation enzyme beta subunit</fullName>
    </recommendedName>
</protein>
<gene>
    <name evidence="6" type="ORF">CLPUN_41480</name>
</gene>
<feature type="domain" description="C-glycoside deglycosidase beta subunit" evidence="5">
    <location>
        <begin position="2"/>
        <end position="114"/>
    </location>
</feature>
<evidence type="ECO:0000256" key="4">
    <source>
        <dbReference type="ARBA" id="ARBA00047208"/>
    </source>
</evidence>
<reference evidence="6 7" key="1">
    <citation type="submission" date="2016-05" db="EMBL/GenBank/DDBJ databases">
        <title>Microbial solvent formation.</title>
        <authorList>
            <person name="Poehlein A."/>
            <person name="Montoya Solano J.D."/>
            <person name="Flitsch S."/>
            <person name="Krabben P."/>
            <person name="Duerre P."/>
            <person name="Daniel R."/>
        </authorList>
    </citation>
    <scope>NUCLEOTIDE SEQUENCE [LARGE SCALE GENOMIC DNA]</scope>
    <source>
        <strain evidence="6 7">DSM 2619</strain>
    </source>
</reference>
<evidence type="ECO:0000259" key="5">
    <source>
        <dbReference type="Pfam" id="PF19906"/>
    </source>
</evidence>
<keyword evidence="1" id="KW-0456">Lyase</keyword>
<name>A0A1S8T8G6_9CLOT</name>
<dbReference type="RefSeq" id="WP_077849108.1">
    <property type="nucleotide sequence ID" value="NZ_LZZM01000204.1"/>
</dbReference>
<sequence length="154" mass="17755">MFDNYLIRKDSLENVLKDEKVVGFKFSVRIADYRGCFLSLHNGYYIECDGIEYPRDLQKFEINGKEPRDFEEIKKCVWEHWDYDDEGYVYVEKEGGLAPGMHNIKLQQSVLAAYGYMPWDEEWLKNPPVPGHGAGSGKTASICSFNLELQEGGK</sequence>
<evidence type="ECO:0000313" key="6">
    <source>
        <dbReference type="EMBL" id="OOM74087.1"/>
    </source>
</evidence>
<dbReference type="GO" id="GO:0016829">
    <property type="term" value="F:lyase activity"/>
    <property type="evidence" value="ECO:0007669"/>
    <property type="project" value="UniProtKB-KW"/>
</dbReference>
<dbReference type="Proteomes" id="UP000190890">
    <property type="component" value="Unassembled WGS sequence"/>
</dbReference>
<dbReference type="InterPro" id="IPR045959">
    <property type="entry name" value="CGDB"/>
</dbReference>
<dbReference type="EMBL" id="LZZM01000204">
    <property type="protein sequence ID" value="OOM74087.1"/>
    <property type="molecule type" value="Genomic_DNA"/>
</dbReference>
<proteinExistence type="inferred from homology"/>
<organism evidence="6 7">
    <name type="scientific">Clostridium puniceum</name>
    <dbReference type="NCBI Taxonomy" id="29367"/>
    <lineage>
        <taxon>Bacteria</taxon>
        <taxon>Bacillati</taxon>
        <taxon>Bacillota</taxon>
        <taxon>Clostridia</taxon>
        <taxon>Eubacteriales</taxon>
        <taxon>Clostridiaceae</taxon>
        <taxon>Clostridium</taxon>
    </lineage>
</organism>
<comment type="caution">
    <text evidence="6">The sequence shown here is derived from an EMBL/GenBank/DDBJ whole genome shotgun (WGS) entry which is preliminary data.</text>
</comment>